<reference evidence="2" key="1">
    <citation type="submission" date="2023-08" db="EMBL/GenBank/DDBJ databases">
        <title>Chromosome-level Genome Assembly of mud carp (Cirrhinus molitorella).</title>
        <authorList>
            <person name="Liu H."/>
        </authorList>
    </citation>
    <scope>NUCLEOTIDE SEQUENCE</scope>
    <source>
        <strain evidence="2">Prfri</strain>
        <tissue evidence="2">Muscle</tissue>
    </source>
</reference>
<dbReference type="Proteomes" id="UP001187343">
    <property type="component" value="Unassembled WGS sequence"/>
</dbReference>
<protein>
    <submittedName>
        <fullName evidence="2">Uncharacterized protein</fullName>
    </submittedName>
</protein>
<sequence>MRGSVDLPPVSLSHRKLLCTLWCLLDSKTSLCCLLSRLSSLSLRLLIIQRQPELRSSAAALLEKKKKKEEEEEKQQKREGRWRTSCCSRPGTSSQKIQDPAEQAVVTREEPEPSESSKNRAPWRSRSGASRCWSVSSRAASRPLRVFVKLGSPRRR</sequence>
<evidence type="ECO:0000256" key="1">
    <source>
        <dbReference type="SAM" id="MobiDB-lite"/>
    </source>
</evidence>
<feature type="region of interest" description="Disordered" evidence="1">
    <location>
        <begin position="63"/>
        <end position="138"/>
    </location>
</feature>
<keyword evidence="3" id="KW-1185">Reference proteome</keyword>
<gene>
    <name evidence="2" type="ORF">Q8A67_022095</name>
</gene>
<feature type="compositionally biased region" description="Polar residues" evidence="1">
    <location>
        <begin position="85"/>
        <end position="97"/>
    </location>
</feature>
<proteinExistence type="predicted"/>
<comment type="caution">
    <text evidence="2">The sequence shown here is derived from an EMBL/GenBank/DDBJ whole genome shotgun (WGS) entry which is preliminary data.</text>
</comment>
<evidence type="ECO:0000313" key="3">
    <source>
        <dbReference type="Proteomes" id="UP001187343"/>
    </source>
</evidence>
<accession>A0AA88PF28</accession>
<feature type="compositionally biased region" description="Basic and acidic residues" evidence="1">
    <location>
        <begin position="107"/>
        <end position="118"/>
    </location>
</feature>
<evidence type="ECO:0000313" key="2">
    <source>
        <dbReference type="EMBL" id="KAK2872198.1"/>
    </source>
</evidence>
<dbReference type="AlphaFoldDB" id="A0AA88PF28"/>
<dbReference type="EMBL" id="JAUYZG010000022">
    <property type="protein sequence ID" value="KAK2872198.1"/>
    <property type="molecule type" value="Genomic_DNA"/>
</dbReference>
<organism evidence="2 3">
    <name type="scientific">Cirrhinus molitorella</name>
    <name type="common">mud carp</name>
    <dbReference type="NCBI Taxonomy" id="172907"/>
    <lineage>
        <taxon>Eukaryota</taxon>
        <taxon>Metazoa</taxon>
        <taxon>Chordata</taxon>
        <taxon>Craniata</taxon>
        <taxon>Vertebrata</taxon>
        <taxon>Euteleostomi</taxon>
        <taxon>Actinopterygii</taxon>
        <taxon>Neopterygii</taxon>
        <taxon>Teleostei</taxon>
        <taxon>Ostariophysi</taxon>
        <taxon>Cypriniformes</taxon>
        <taxon>Cyprinidae</taxon>
        <taxon>Labeoninae</taxon>
        <taxon>Labeonini</taxon>
        <taxon>Cirrhinus</taxon>
    </lineage>
</organism>
<name>A0AA88PF28_9TELE</name>